<evidence type="ECO:0000256" key="7">
    <source>
        <dbReference type="ARBA" id="ARBA00022737"/>
    </source>
</evidence>
<dbReference type="FunFam" id="2.10.25.10:FF:000240">
    <property type="entry name" value="Vitamin K-dependent protein S"/>
    <property type="match status" value="1"/>
</dbReference>
<dbReference type="InterPro" id="IPR026823">
    <property type="entry name" value="cEGF"/>
</dbReference>
<name>A0A9P0FWU3_CHRIL</name>
<keyword evidence="5 11" id="KW-0245">EGF-like domain</keyword>
<gene>
    <name evidence="15" type="ORF">CINC_LOCUS8589</name>
</gene>
<dbReference type="PANTHER" id="PTHR24034">
    <property type="entry name" value="EGF-LIKE DOMAIN-CONTAINING PROTEIN"/>
    <property type="match status" value="1"/>
</dbReference>
<evidence type="ECO:0000313" key="15">
    <source>
        <dbReference type="EMBL" id="CAH0599181.1"/>
    </source>
</evidence>
<evidence type="ECO:0000256" key="12">
    <source>
        <dbReference type="SAM" id="MobiDB-lite"/>
    </source>
</evidence>
<dbReference type="SMART" id="SM00179">
    <property type="entry name" value="EGF_CA"/>
    <property type="match status" value="15"/>
</dbReference>
<feature type="signal peptide" evidence="13">
    <location>
        <begin position="1"/>
        <end position="20"/>
    </location>
</feature>
<feature type="compositionally biased region" description="Polar residues" evidence="12">
    <location>
        <begin position="701"/>
        <end position="718"/>
    </location>
</feature>
<dbReference type="PANTHER" id="PTHR24034:SF209">
    <property type="entry name" value="EGF-LIKE DOMAIN-CONTAINING PROTEIN"/>
    <property type="match status" value="1"/>
</dbReference>
<organism evidence="15 16">
    <name type="scientific">Chrysodeixis includens</name>
    <name type="common">Soybean looper</name>
    <name type="synonym">Pseudoplusia includens</name>
    <dbReference type="NCBI Taxonomy" id="689277"/>
    <lineage>
        <taxon>Eukaryota</taxon>
        <taxon>Metazoa</taxon>
        <taxon>Ecdysozoa</taxon>
        <taxon>Arthropoda</taxon>
        <taxon>Hexapoda</taxon>
        <taxon>Insecta</taxon>
        <taxon>Pterygota</taxon>
        <taxon>Neoptera</taxon>
        <taxon>Endopterygota</taxon>
        <taxon>Lepidoptera</taxon>
        <taxon>Glossata</taxon>
        <taxon>Ditrysia</taxon>
        <taxon>Noctuoidea</taxon>
        <taxon>Noctuidae</taxon>
        <taxon>Plusiinae</taxon>
        <taxon>Chrysodeixis</taxon>
    </lineage>
</organism>
<comment type="caution">
    <text evidence="11">Lacks conserved residue(s) required for the propagation of feature annotation.</text>
</comment>
<evidence type="ECO:0000259" key="14">
    <source>
        <dbReference type="PROSITE" id="PS50026"/>
    </source>
</evidence>
<feature type="compositionally biased region" description="Low complexity" evidence="12">
    <location>
        <begin position="635"/>
        <end position="658"/>
    </location>
</feature>
<dbReference type="Proteomes" id="UP001154114">
    <property type="component" value="Chromosome 27"/>
</dbReference>
<dbReference type="PROSITE" id="PS50026">
    <property type="entry name" value="EGF_3"/>
    <property type="match status" value="6"/>
</dbReference>
<evidence type="ECO:0000256" key="3">
    <source>
        <dbReference type="ARBA" id="ARBA00022525"/>
    </source>
</evidence>
<dbReference type="PROSITE" id="PS01187">
    <property type="entry name" value="EGF_CA"/>
    <property type="match status" value="6"/>
</dbReference>
<dbReference type="PROSITE" id="PS00010">
    <property type="entry name" value="ASX_HYDROXYL"/>
    <property type="match status" value="7"/>
</dbReference>
<keyword evidence="8" id="KW-0106">Calcium</keyword>
<reference evidence="15" key="1">
    <citation type="submission" date="2021-12" db="EMBL/GenBank/DDBJ databases">
        <authorList>
            <person name="King R."/>
        </authorList>
    </citation>
    <scope>NUCLEOTIDE SEQUENCE</scope>
</reference>
<keyword evidence="4" id="KW-0272">Extracellular matrix</keyword>
<evidence type="ECO:0000256" key="6">
    <source>
        <dbReference type="ARBA" id="ARBA00022729"/>
    </source>
</evidence>
<feature type="domain" description="EGF-like" evidence="14">
    <location>
        <begin position="1079"/>
        <end position="1120"/>
    </location>
</feature>
<evidence type="ECO:0000256" key="5">
    <source>
        <dbReference type="ARBA" id="ARBA00022536"/>
    </source>
</evidence>
<feature type="compositionally biased region" description="Low complexity" evidence="12">
    <location>
        <begin position="800"/>
        <end position="813"/>
    </location>
</feature>
<dbReference type="InterPro" id="IPR018097">
    <property type="entry name" value="EGF_Ca-bd_CS"/>
</dbReference>
<evidence type="ECO:0000256" key="8">
    <source>
        <dbReference type="ARBA" id="ARBA00022837"/>
    </source>
</evidence>
<evidence type="ECO:0000313" key="16">
    <source>
        <dbReference type="Proteomes" id="UP001154114"/>
    </source>
</evidence>
<evidence type="ECO:0000256" key="2">
    <source>
        <dbReference type="ARBA" id="ARBA00006127"/>
    </source>
</evidence>
<dbReference type="FunFam" id="2.10.25.10:FF:000005">
    <property type="entry name" value="Fibrillin 2"/>
    <property type="match status" value="1"/>
</dbReference>
<evidence type="ECO:0000256" key="1">
    <source>
        <dbReference type="ARBA" id="ARBA00004498"/>
    </source>
</evidence>
<dbReference type="InterPro" id="IPR049883">
    <property type="entry name" value="NOTCH1_EGF-like"/>
</dbReference>
<dbReference type="GO" id="GO:0005509">
    <property type="term" value="F:calcium ion binding"/>
    <property type="evidence" value="ECO:0007669"/>
    <property type="project" value="InterPro"/>
</dbReference>
<dbReference type="InterPro" id="IPR000742">
    <property type="entry name" value="EGF"/>
</dbReference>
<proteinExistence type="inferred from homology"/>
<accession>A0A9P0FWU3</accession>
<dbReference type="OrthoDB" id="10022113at2759"/>
<feature type="region of interest" description="Disordered" evidence="12">
    <location>
        <begin position="617"/>
        <end position="820"/>
    </location>
</feature>
<dbReference type="SUPFAM" id="SSF57184">
    <property type="entry name" value="Growth factor receptor domain"/>
    <property type="match status" value="6"/>
</dbReference>
<dbReference type="EMBL" id="LR824030">
    <property type="protein sequence ID" value="CAH0599181.1"/>
    <property type="molecule type" value="Genomic_DNA"/>
</dbReference>
<feature type="domain" description="EGF-like" evidence="14">
    <location>
        <begin position="878"/>
        <end position="921"/>
    </location>
</feature>
<feature type="domain" description="EGF-like" evidence="14">
    <location>
        <begin position="475"/>
        <end position="510"/>
    </location>
</feature>
<sequence>MRCFAVCMLVFVTLCRYTYGYLSDDMAETIQLCCNEGAGFARNHTLEDCQGALSTPPEVPPAFGAMCLIAKAQCCKEYFRKQVDCAAGVDISMSGNACDSAKAESKLCCNDCAKGTKAGSSKGPEACVKTKKGISPEQLLSDDAFVECCKKAAKNWKGDSSRRSSNYITLASQPSLCEDYAPNELCAHHCVPVPGSYKCKCNPGFMLMADGRNCKEVTRNRCKPRNDCQHKCNDDGKRVTCSCRRGYELMADGKSCQDIDECKLEIPVCLPGTQCHNVQGSYKCIPLKKHNVEKGQCPLGFSRNVDNHACDDINECLLLNPPCPIYLCENTIGGYKCGGVTGDPINLNTSPRTVMEDRCPPGFKIGGNGECEDVDECESHQHDCNPLSQFCINTHSSFYCQDKASKHCPPGFKIDVTTNKCEDINECEESGDLCRQDQVCINQLGQYDCKAKDPSASSRCPDGMRKKPGSNYCEDIDECVEGTHLCDQHQSCLNTNGSYECHCKLGYEHDPMTGACVDVNECATGQHECIPQAQRCDNTVGSYLCVRITSCGTGYVLHHSTGKCEDINECALDANYCGKDYKCINIRGSFRCVRKQASTTSTSTLPPEAYDEYEYYDSEEEVEGNTTVAEPPKKPLTTTTLTPKPETPTTSSTTTEQPRQPEPKQPEPKQPEPRPEDNNVEPPTPATNKEEENIPKKQPDVTYTNPRFQPRPTESSPADPQPSPTNEPEQPEIVTLPTEPQPHQAEVTYHPKPPEYIPEAELPRQPEEEPRQPEPTYPPPTYPLPTEATNESIEPDKQPETTYSPEPSSSEQPRPTPPYQVNVNVGKETATVDGEKKQDGSVVVDTNSLPKNQWTKVKSRPTDCPFGFEADEYGSCFDIDECVTNRHSCSGLTEVCRNTVGGYTCSCAPGFRRDLVTKACDVITTSSTTTTTTTRKSLFWGYPEYKVTARPFRPRNLCDAGYHHNARTGLCEDVNECTNGQANCAAVEICINTEGGFRCECPPNWRLDEVRHRCVRIKSNGKFPTGYGNQPTYPTLPSKPIVHIPETKYDPEITQIEDRGSVFRCPAGYSLGDDNTCVDVNECLTGEAKCGPQQICANLPGGYSCNCPSGHRLIGDHECEDVDECALAGKVPVCSQNADCVNTIGSYQCKCHTGFRSAPVNDKVCVDVDECMESRSGSLCQHRCNNVWGSYRCSCHRGYRLNLDNSTCSDVDECEEFKSKIPCVGKCLNEPGSYRCACPQGYRLSEDKRSCIDIDECDTGEAQCESSSESRTASDVCVNTRGSYRCQRVACPPGYQLENKHRCNKVERVCQAGDWKCAQQPTTISYNFITFVSNLYIPDSKLKLFTMRGPVWPFAKMRFVLRVVDVNAPPNIKRKAEISDFLLTQNNNEGLTSLVRPLEGPQSIELEMSMELYTHEQFGGTAIAKLFIYVSEYEF</sequence>
<evidence type="ECO:0000256" key="11">
    <source>
        <dbReference type="PROSITE-ProRule" id="PRU00076"/>
    </source>
</evidence>
<comment type="subcellular location">
    <subcellularLocation>
        <location evidence="1">Secreted</location>
        <location evidence="1">Extracellular space</location>
        <location evidence="1">Extracellular matrix</location>
    </subcellularLocation>
</comment>
<feature type="domain" description="EGF-like" evidence="14">
    <location>
        <begin position="1121"/>
        <end position="1166"/>
    </location>
</feature>
<feature type="compositionally biased region" description="Pro residues" evidence="12">
    <location>
        <begin position="773"/>
        <end position="783"/>
    </location>
</feature>
<dbReference type="Pfam" id="PF22914">
    <property type="entry name" value="Fibulin_C"/>
    <property type="match status" value="1"/>
</dbReference>
<keyword evidence="6 13" id="KW-0732">Signal</keyword>
<keyword evidence="7" id="KW-0677">Repeat</keyword>
<dbReference type="InterPro" id="IPR009030">
    <property type="entry name" value="Growth_fac_rcpt_cys_sf"/>
</dbReference>
<dbReference type="InterPro" id="IPR055088">
    <property type="entry name" value="Fibulin_C"/>
</dbReference>
<dbReference type="InterPro" id="IPR000152">
    <property type="entry name" value="EGF-type_Asp/Asn_hydroxyl_site"/>
</dbReference>
<keyword evidence="9" id="KW-1015">Disulfide bond</keyword>
<protein>
    <recommendedName>
        <fullName evidence="14">EGF-like domain-containing protein</fullName>
    </recommendedName>
</protein>
<feature type="compositionally biased region" description="Basic and acidic residues" evidence="12">
    <location>
        <begin position="761"/>
        <end position="772"/>
    </location>
</feature>
<keyword evidence="3" id="KW-0964">Secreted</keyword>
<feature type="domain" description="EGF-like" evidence="14">
    <location>
        <begin position="973"/>
        <end position="1015"/>
    </location>
</feature>
<evidence type="ECO:0000256" key="4">
    <source>
        <dbReference type="ARBA" id="ARBA00022530"/>
    </source>
</evidence>
<evidence type="ECO:0000256" key="10">
    <source>
        <dbReference type="ARBA" id="ARBA00023180"/>
    </source>
</evidence>
<feature type="domain" description="EGF-like" evidence="14">
    <location>
        <begin position="1167"/>
        <end position="1209"/>
    </location>
</feature>
<evidence type="ECO:0000256" key="13">
    <source>
        <dbReference type="SAM" id="SignalP"/>
    </source>
</evidence>
<comment type="similarity">
    <text evidence="2">Belongs to the fibulin family.</text>
</comment>
<feature type="compositionally biased region" description="Basic and acidic residues" evidence="12">
    <location>
        <begin position="659"/>
        <end position="677"/>
    </location>
</feature>
<dbReference type="CDD" id="cd00054">
    <property type="entry name" value="EGF_CA"/>
    <property type="match status" value="5"/>
</dbReference>
<feature type="chain" id="PRO_5040182469" description="EGF-like domain-containing protein" evidence="13">
    <location>
        <begin position="21"/>
        <end position="1435"/>
    </location>
</feature>
<feature type="compositionally biased region" description="Basic and acidic residues" evidence="12">
    <location>
        <begin position="688"/>
        <end position="699"/>
    </location>
</feature>
<dbReference type="FunFam" id="2.10.25.10:FF:000038">
    <property type="entry name" value="Fibrillin 2"/>
    <property type="match status" value="4"/>
</dbReference>
<dbReference type="SMART" id="SM00181">
    <property type="entry name" value="EGF"/>
    <property type="match status" value="13"/>
</dbReference>
<dbReference type="Pfam" id="PF12662">
    <property type="entry name" value="cEGF"/>
    <property type="match status" value="4"/>
</dbReference>
<evidence type="ECO:0000256" key="9">
    <source>
        <dbReference type="ARBA" id="ARBA00023157"/>
    </source>
</evidence>
<keyword evidence="10" id="KW-0325">Glycoprotein</keyword>
<dbReference type="InterPro" id="IPR050751">
    <property type="entry name" value="ECM_structural_protein"/>
</dbReference>
<keyword evidence="16" id="KW-1185">Reference proteome</keyword>
<dbReference type="PROSITE" id="PS01186">
    <property type="entry name" value="EGF_2"/>
    <property type="match status" value="4"/>
</dbReference>
<dbReference type="InterPro" id="IPR001881">
    <property type="entry name" value="EGF-like_Ca-bd_dom"/>
</dbReference>
<dbReference type="Gene3D" id="2.10.25.10">
    <property type="entry name" value="Laminin"/>
    <property type="match status" value="16"/>
</dbReference>
<dbReference type="Pfam" id="PF07645">
    <property type="entry name" value="EGF_CA"/>
    <property type="match status" value="10"/>
</dbReference>